<comment type="caution">
    <text evidence="13">The sequence shown here is derived from an EMBL/GenBank/DDBJ whole genome shotgun (WGS) entry which is preliminary data.</text>
</comment>
<evidence type="ECO:0000256" key="10">
    <source>
        <dbReference type="SAM" id="Phobius"/>
    </source>
</evidence>
<dbReference type="GO" id="GO:0032259">
    <property type="term" value="P:methylation"/>
    <property type="evidence" value="ECO:0007669"/>
    <property type="project" value="UniProtKB-KW"/>
</dbReference>
<dbReference type="PANTHER" id="PTHR30487:SF0">
    <property type="entry name" value="PREPILIN LEADER PEPTIDASE_N-METHYLTRANSFERASE-RELATED"/>
    <property type="match status" value="1"/>
</dbReference>
<sequence length="250" mass="26950">MLAPLMASLVGLAVGSFLNVVITRLPRDESLISRRSRCPSCGVTLAWRDNVPILSYLILKGRCRTCGAPIPWRYPLVEGLSGGLALALWLKFPAHPLLLAYGPFAAILVTLTFLDLEHFWIPDRITYPGIFLGLTLSLVLPSLSFKGALLGAVLGGASFYLLAQIYRLLTGQEGLGGGDVKLMALIGSFLGVRALPWVVLISALLGSWVGLLVAWKSGKGARTPIPYGPFLGAAALIYLFWQEKFSSWGP</sequence>
<comment type="similarity">
    <text evidence="2 8">Belongs to the peptidase A24 family.</text>
</comment>
<dbReference type="InterPro" id="IPR000045">
    <property type="entry name" value="Prepilin_IV_endopep_pep"/>
</dbReference>
<dbReference type="GO" id="GO:0005886">
    <property type="term" value="C:plasma membrane"/>
    <property type="evidence" value="ECO:0007669"/>
    <property type="project" value="UniProtKB-SubCell"/>
</dbReference>
<feature type="domain" description="Prepilin type IV endopeptidase peptidase" evidence="11">
    <location>
        <begin position="104"/>
        <end position="210"/>
    </location>
</feature>
<evidence type="ECO:0000256" key="7">
    <source>
        <dbReference type="ARBA" id="ARBA00023136"/>
    </source>
</evidence>
<dbReference type="EMBL" id="DTKJ01000047">
    <property type="protein sequence ID" value="HGZ11923.1"/>
    <property type="molecule type" value="Genomic_DNA"/>
</dbReference>
<proteinExistence type="inferred from homology"/>
<evidence type="ECO:0000256" key="4">
    <source>
        <dbReference type="ARBA" id="ARBA00022519"/>
    </source>
</evidence>
<reference evidence="13" key="1">
    <citation type="journal article" date="2020" name="mSystems">
        <title>Genome- and Community-Level Interaction Insights into Carbon Utilization and Element Cycling Functions of Hydrothermarchaeota in Hydrothermal Sediment.</title>
        <authorList>
            <person name="Zhou Z."/>
            <person name="Liu Y."/>
            <person name="Xu W."/>
            <person name="Pan J."/>
            <person name="Luo Z.H."/>
            <person name="Li M."/>
        </authorList>
    </citation>
    <scope>NUCLEOTIDE SEQUENCE [LARGE SCALE GENOMIC DNA]</scope>
    <source>
        <strain evidence="13">SpSt-853</strain>
    </source>
</reference>
<evidence type="ECO:0000256" key="2">
    <source>
        <dbReference type="ARBA" id="ARBA00005801"/>
    </source>
</evidence>
<keyword evidence="5 9" id="KW-0812">Transmembrane</keyword>
<dbReference type="PANTHER" id="PTHR30487">
    <property type="entry name" value="TYPE 4 PREPILIN-LIKE PROTEINS LEADER PEPTIDE-PROCESSING ENZYME"/>
    <property type="match status" value="1"/>
</dbReference>
<comment type="catalytic activity">
    <reaction evidence="9">
        <text>Typically cleaves a -Gly-|-Phe- bond to release an N-terminal, basic peptide of 5-8 residues from type IV prepilin, and then N-methylates the new N-terminal amino group, the methyl donor being S-adenosyl-L-methionine.</text>
        <dbReference type="EC" id="3.4.23.43"/>
    </reaction>
</comment>
<name>A0A7C5ER98_9BACT</name>
<dbReference type="EC" id="2.1.1.-" evidence="9"/>
<feature type="transmembrane region" description="Helical" evidence="10">
    <location>
        <begin position="98"/>
        <end position="116"/>
    </location>
</feature>
<dbReference type="Gene3D" id="1.20.120.1220">
    <property type="match status" value="1"/>
</dbReference>
<comment type="function">
    <text evidence="9">Plays an essential role in type IV pili and type II pseudopili formation by proteolytically removing the leader sequence from substrate proteins and subsequently monomethylating the alpha-amino group of the newly exposed N-terminal phenylalanine.</text>
</comment>
<dbReference type="InterPro" id="IPR014032">
    <property type="entry name" value="Peptidase_A24A_bac"/>
</dbReference>
<keyword evidence="9" id="KW-0378">Hydrolase</keyword>
<keyword evidence="7 10" id="KW-0472">Membrane</keyword>
<organism evidence="13">
    <name type="scientific">Desulfobacca acetoxidans</name>
    <dbReference type="NCBI Taxonomy" id="60893"/>
    <lineage>
        <taxon>Bacteria</taxon>
        <taxon>Pseudomonadati</taxon>
        <taxon>Thermodesulfobacteriota</taxon>
        <taxon>Desulfobaccia</taxon>
        <taxon>Desulfobaccales</taxon>
        <taxon>Desulfobaccaceae</taxon>
        <taxon>Desulfobacca</taxon>
    </lineage>
</organism>
<accession>A0A7C5ER98</accession>
<feature type="transmembrane region" description="Helical" evidence="10">
    <location>
        <begin position="225"/>
        <end position="241"/>
    </location>
</feature>
<keyword evidence="9" id="KW-0489">Methyltransferase</keyword>
<evidence type="ECO:0000256" key="9">
    <source>
        <dbReference type="RuleBase" id="RU003794"/>
    </source>
</evidence>
<dbReference type="GO" id="GO:0004190">
    <property type="term" value="F:aspartic-type endopeptidase activity"/>
    <property type="evidence" value="ECO:0007669"/>
    <property type="project" value="UniProtKB-EC"/>
</dbReference>
<evidence type="ECO:0000256" key="3">
    <source>
        <dbReference type="ARBA" id="ARBA00022475"/>
    </source>
</evidence>
<feature type="transmembrane region" description="Helical" evidence="10">
    <location>
        <begin position="182"/>
        <end position="205"/>
    </location>
</feature>
<evidence type="ECO:0000259" key="12">
    <source>
        <dbReference type="Pfam" id="PF06750"/>
    </source>
</evidence>
<protein>
    <recommendedName>
        <fullName evidence="9">Prepilin leader peptidase/N-methyltransferase</fullName>
        <ecNumber evidence="9">2.1.1.-</ecNumber>
        <ecNumber evidence="9">3.4.23.43</ecNumber>
    </recommendedName>
</protein>
<dbReference type="Pfam" id="PF06750">
    <property type="entry name" value="A24_N_bact"/>
    <property type="match status" value="1"/>
</dbReference>
<evidence type="ECO:0000256" key="5">
    <source>
        <dbReference type="ARBA" id="ARBA00022692"/>
    </source>
</evidence>
<feature type="transmembrane region" description="Helical" evidence="10">
    <location>
        <begin position="149"/>
        <end position="170"/>
    </location>
</feature>
<keyword evidence="4" id="KW-0997">Cell inner membrane</keyword>
<keyword evidence="9" id="KW-0808">Transferase</keyword>
<evidence type="ECO:0000259" key="11">
    <source>
        <dbReference type="Pfam" id="PF01478"/>
    </source>
</evidence>
<dbReference type="InterPro" id="IPR050882">
    <property type="entry name" value="Prepilin_peptidase/N-MTase"/>
</dbReference>
<keyword evidence="9" id="KW-0511">Multifunctional enzyme</keyword>
<keyword evidence="3" id="KW-1003">Cell membrane</keyword>
<dbReference type="AlphaFoldDB" id="A0A7C5ER98"/>
<feature type="transmembrane region" description="Helical" evidence="10">
    <location>
        <begin position="125"/>
        <end position="143"/>
    </location>
</feature>
<dbReference type="Pfam" id="PF01478">
    <property type="entry name" value="Peptidase_A24"/>
    <property type="match status" value="1"/>
</dbReference>
<dbReference type="PRINTS" id="PR00864">
    <property type="entry name" value="PREPILNPTASE"/>
</dbReference>
<feature type="transmembrane region" description="Helical" evidence="10">
    <location>
        <begin position="6"/>
        <end position="25"/>
    </location>
</feature>
<feature type="domain" description="Prepilin peptidase A24 N-terminal" evidence="12">
    <location>
        <begin position="9"/>
        <end position="92"/>
    </location>
</feature>
<keyword evidence="6 10" id="KW-1133">Transmembrane helix</keyword>
<evidence type="ECO:0000313" key="13">
    <source>
        <dbReference type="EMBL" id="HGZ11923.1"/>
    </source>
</evidence>
<gene>
    <name evidence="13" type="ORF">ENW48_06855</name>
</gene>
<evidence type="ECO:0000256" key="8">
    <source>
        <dbReference type="RuleBase" id="RU003793"/>
    </source>
</evidence>
<evidence type="ECO:0000256" key="1">
    <source>
        <dbReference type="ARBA" id="ARBA00004429"/>
    </source>
</evidence>
<dbReference type="EC" id="3.4.23.43" evidence="9"/>
<dbReference type="InterPro" id="IPR010627">
    <property type="entry name" value="Prepilin_pept_A24_N"/>
</dbReference>
<keyword evidence="9" id="KW-0645">Protease</keyword>
<dbReference type="GO" id="GO:0008168">
    <property type="term" value="F:methyltransferase activity"/>
    <property type="evidence" value="ECO:0007669"/>
    <property type="project" value="UniProtKB-KW"/>
</dbReference>
<comment type="subcellular location">
    <subcellularLocation>
        <location evidence="1">Cell inner membrane</location>
        <topology evidence="1">Multi-pass membrane protein</topology>
    </subcellularLocation>
    <subcellularLocation>
        <location evidence="9">Cell membrane</location>
        <topology evidence="9">Multi-pass membrane protein</topology>
    </subcellularLocation>
</comment>
<dbReference type="GO" id="GO:0006465">
    <property type="term" value="P:signal peptide processing"/>
    <property type="evidence" value="ECO:0007669"/>
    <property type="project" value="TreeGrafter"/>
</dbReference>
<evidence type="ECO:0000256" key="6">
    <source>
        <dbReference type="ARBA" id="ARBA00022989"/>
    </source>
</evidence>